<dbReference type="InterPro" id="IPR014729">
    <property type="entry name" value="Rossmann-like_a/b/a_fold"/>
</dbReference>
<comment type="caution">
    <text evidence="7">The sequence shown here is derived from an EMBL/GenBank/DDBJ whole genome shotgun (WGS) entry which is preliminary data.</text>
</comment>
<evidence type="ECO:0000256" key="3">
    <source>
        <dbReference type="ARBA" id="ARBA00022448"/>
    </source>
</evidence>
<dbReference type="EMBL" id="JANRMI010000001">
    <property type="protein sequence ID" value="MDG0814911.1"/>
    <property type="molecule type" value="Genomic_DNA"/>
</dbReference>
<protein>
    <recommendedName>
        <fullName evidence="2">Electron transfer flavoprotein subunit beta</fullName>
    </recommendedName>
    <alternativeName>
        <fullName evidence="5">Electron transfer flavoprotein small subunit</fullName>
    </alternativeName>
</protein>
<dbReference type="InterPro" id="IPR000049">
    <property type="entry name" value="ET-Flavoprotein_bsu_CS"/>
</dbReference>
<comment type="similarity">
    <text evidence="1">Belongs to the ETF beta-subunit/FixA family.</text>
</comment>
<evidence type="ECO:0000313" key="8">
    <source>
        <dbReference type="Proteomes" id="UP001152321"/>
    </source>
</evidence>
<evidence type="ECO:0000259" key="6">
    <source>
        <dbReference type="SMART" id="SM00893"/>
    </source>
</evidence>
<evidence type="ECO:0000313" key="7">
    <source>
        <dbReference type="EMBL" id="MDG0814911.1"/>
    </source>
</evidence>
<evidence type="ECO:0000256" key="2">
    <source>
        <dbReference type="ARBA" id="ARBA00016797"/>
    </source>
</evidence>
<evidence type="ECO:0000256" key="4">
    <source>
        <dbReference type="ARBA" id="ARBA00022982"/>
    </source>
</evidence>
<dbReference type="InterPro" id="IPR033948">
    <property type="entry name" value="ETF_beta_N"/>
</dbReference>
<feature type="domain" description="Electron transfer flavoprotein alpha/beta-subunit N-terminal" evidence="6">
    <location>
        <begin position="23"/>
        <end position="213"/>
    </location>
</feature>
<organism evidence="7 8">
    <name type="scientific">Bdellovibrio svalbardensis</name>
    <dbReference type="NCBI Taxonomy" id="2972972"/>
    <lineage>
        <taxon>Bacteria</taxon>
        <taxon>Pseudomonadati</taxon>
        <taxon>Bdellovibrionota</taxon>
        <taxon>Bdellovibrionia</taxon>
        <taxon>Bdellovibrionales</taxon>
        <taxon>Pseudobdellovibrionaceae</taxon>
        <taxon>Bdellovibrio</taxon>
    </lineage>
</organism>
<dbReference type="PANTHER" id="PTHR21294:SF8">
    <property type="entry name" value="ELECTRON TRANSFER FLAVOPROTEIN SUBUNIT BETA"/>
    <property type="match status" value="1"/>
</dbReference>
<keyword evidence="3" id="KW-0813">Transport</keyword>
<dbReference type="InterPro" id="IPR014730">
    <property type="entry name" value="ETF_a/b_N"/>
</dbReference>
<dbReference type="Gene3D" id="3.40.50.620">
    <property type="entry name" value="HUPs"/>
    <property type="match status" value="1"/>
</dbReference>
<gene>
    <name evidence="7" type="ORF">NWE73_00960</name>
</gene>
<evidence type="ECO:0000256" key="5">
    <source>
        <dbReference type="ARBA" id="ARBA00042002"/>
    </source>
</evidence>
<dbReference type="RefSeq" id="WP_277576393.1">
    <property type="nucleotide sequence ID" value="NZ_JANRMI010000001.1"/>
</dbReference>
<dbReference type="PANTHER" id="PTHR21294">
    <property type="entry name" value="ELECTRON TRANSFER FLAVOPROTEIN BETA-SUBUNIT"/>
    <property type="match status" value="1"/>
</dbReference>
<reference evidence="7" key="1">
    <citation type="submission" date="2022-08" db="EMBL/GenBank/DDBJ databases">
        <title>Novel Bdellovibrio Species Isolated from Svalbard: Designation Bdellovibrio svalbardensis.</title>
        <authorList>
            <person name="Mitchell R.J."/>
            <person name="Choi S.Y."/>
        </authorList>
    </citation>
    <scope>NUCLEOTIDE SEQUENCE</scope>
    <source>
        <strain evidence="7">PAP01</strain>
    </source>
</reference>
<accession>A0ABT6DDJ3</accession>
<dbReference type="SMART" id="SM00893">
    <property type="entry name" value="ETF"/>
    <property type="match status" value="1"/>
</dbReference>
<keyword evidence="4" id="KW-0249">Electron transport</keyword>
<name>A0ABT6DDJ3_9BACT</name>
<evidence type="ECO:0000256" key="1">
    <source>
        <dbReference type="ARBA" id="ARBA00007557"/>
    </source>
</evidence>
<dbReference type="InterPro" id="IPR012255">
    <property type="entry name" value="ETF_b"/>
</dbReference>
<dbReference type="Proteomes" id="UP001152321">
    <property type="component" value="Unassembled WGS sequence"/>
</dbReference>
<proteinExistence type="inferred from homology"/>
<dbReference type="Pfam" id="PF01012">
    <property type="entry name" value="ETF"/>
    <property type="match status" value="1"/>
</dbReference>
<dbReference type="PROSITE" id="PS01065">
    <property type="entry name" value="ETF_BETA"/>
    <property type="match status" value="1"/>
</dbReference>
<dbReference type="CDD" id="cd01714">
    <property type="entry name" value="ETF_beta"/>
    <property type="match status" value="1"/>
</dbReference>
<keyword evidence="8" id="KW-1185">Reference proteome</keyword>
<dbReference type="PIRSF" id="PIRSF000090">
    <property type="entry name" value="Beta-ETF"/>
    <property type="match status" value="1"/>
</dbReference>
<sequence length="257" mass="27412">MKIFVCIKQVPDTETKIKISPDQTGIEAAGIKWVMNPYDEYAVEEANKLRDANPGSQVWVLSVGPKARVVESLRTALAMGSDEAIVVNAEGLDSFATAKALAEVIKAEGGAKVIFSGKLAIDDNASSVSQMMAEFLGVPHTTVVSKFAFTPESVTVERDIEGGAKEVVQMMTPAVVAANKGLNMPRYASLPGIMKAKKKTIKEIEFASLNIPATDIKVKYSGMTLPAEKPAVKMISGDAAAQASELVKLLRDEAKVL</sequence>
<dbReference type="SUPFAM" id="SSF52402">
    <property type="entry name" value="Adenine nucleotide alpha hydrolases-like"/>
    <property type="match status" value="1"/>
</dbReference>